<dbReference type="GO" id="GO:0004252">
    <property type="term" value="F:serine-type endopeptidase activity"/>
    <property type="evidence" value="ECO:0007669"/>
    <property type="project" value="InterPro"/>
</dbReference>
<gene>
    <name evidence="9" type="primary">putative Chymotrypsin BI</name>
    <name evidence="9" type="ORF">CLUMA_CG003990</name>
</gene>
<dbReference type="PANTHER" id="PTHR24260:SF134">
    <property type="entry name" value="AT07769P-RELATED"/>
    <property type="match status" value="1"/>
</dbReference>
<feature type="domain" description="Peptidase S1" evidence="8">
    <location>
        <begin position="63"/>
        <end position="300"/>
    </location>
</feature>
<keyword evidence="4" id="KW-1015">Disulfide bond</keyword>
<evidence type="ECO:0000256" key="3">
    <source>
        <dbReference type="ARBA" id="ARBA00022825"/>
    </source>
</evidence>
<comment type="similarity">
    <text evidence="5">Belongs to the peptidase S1 family. CLIP subfamily.</text>
</comment>
<keyword evidence="10" id="KW-1185">Reference proteome</keyword>
<dbReference type="InterPro" id="IPR001314">
    <property type="entry name" value="Peptidase_S1A"/>
</dbReference>
<dbReference type="SMART" id="SM00020">
    <property type="entry name" value="Tryp_SPc"/>
    <property type="match status" value="1"/>
</dbReference>
<proteinExistence type="inferred from homology"/>
<evidence type="ECO:0000256" key="7">
    <source>
        <dbReference type="SAM" id="SignalP"/>
    </source>
</evidence>
<dbReference type="SUPFAM" id="SSF50494">
    <property type="entry name" value="Trypsin-like serine proteases"/>
    <property type="match status" value="1"/>
</dbReference>
<keyword evidence="3 6" id="KW-0720">Serine protease</keyword>
<evidence type="ECO:0000256" key="2">
    <source>
        <dbReference type="ARBA" id="ARBA00022801"/>
    </source>
</evidence>
<evidence type="ECO:0000256" key="5">
    <source>
        <dbReference type="ARBA" id="ARBA00024195"/>
    </source>
</evidence>
<dbReference type="EMBL" id="CVRI01000018">
    <property type="protein sequence ID" value="CRK90294.1"/>
    <property type="molecule type" value="Genomic_DNA"/>
</dbReference>
<dbReference type="InterPro" id="IPR043504">
    <property type="entry name" value="Peptidase_S1_PA_chymotrypsin"/>
</dbReference>
<protein>
    <submittedName>
        <fullName evidence="9">CLUMA_CG003990, isoform A</fullName>
    </submittedName>
</protein>
<evidence type="ECO:0000313" key="9">
    <source>
        <dbReference type="EMBL" id="CRK90294.1"/>
    </source>
</evidence>
<sequence length="309" mass="33238">MKVVVLALALFVASVSADTFDIDWSNVKPITQFPEFWDNKPAELRPSASYFEKFENDRRSGRIVGGQIAEPHQFPYQVALLITFAGGTGLCGGSILSSRTILTAAHCIDGASSGTVILGAHNRLVNEPNQVRVAISDPSLFIMHPDWDPSLIRNDIGVIHLPTAVTLNAFIRPAILPLTSDINNSFAGELGVVSGWGVFSDAIGQASDVLRYVYDNVMTNTACSIRFPGVIQPSNICVTGTNGRGACSGDSGGPLTVHRGGESMQVGVVSFGLALGCERSWPSAFVRVTSFLPWIQQNLFLFCHRIVET</sequence>
<evidence type="ECO:0000259" key="8">
    <source>
        <dbReference type="PROSITE" id="PS50240"/>
    </source>
</evidence>
<dbReference type="InterPro" id="IPR018114">
    <property type="entry name" value="TRYPSIN_HIS"/>
</dbReference>
<dbReference type="PANTHER" id="PTHR24260">
    <property type="match status" value="1"/>
</dbReference>
<evidence type="ECO:0000256" key="1">
    <source>
        <dbReference type="ARBA" id="ARBA00022670"/>
    </source>
</evidence>
<keyword evidence="1 6" id="KW-0645">Protease</keyword>
<evidence type="ECO:0000256" key="4">
    <source>
        <dbReference type="ARBA" id="ARBA00023157"/>
    </source>
</evidence>
<dbReference type="InterPro" id="IPR001254">
    <property type="entry name" value="Trypsin_dom"/>
</dbReference>
<dbReference type="Proteomes" id="UP000183832">
    <property type="component" value="Unassembled WGS sequence"/>
</dbReference>
<accession>A0A1J1HUW3</accession>
<name>A0A1J1HUW3_9DIPT</name>
<dbReference type="InterPro" id="IPR009003">
    <property type="entry name" value="Peptidase_S1_PA"/>
</dbReference>
<keyword evidence="2 6" id="KW-0378">Hydrolase</keyword>
<dbReference type="CDD" id="cd00190">
    <property type="entry name" value="Tryp_SPc"/>
    <property type="match status" value="1"/>
</dbReference>
<keyword evidence="7" id="KW-0732">Signal</keyword>
<reference evidence="9 10" key="1">
    <citation type="submission" date="2015-04" db="EMBL/GenBank/DDBJ databases">
        <authorList>
            <person name="Syromyatnikov M.Y."/>
            <person name="Popov V.N."/>
        </authorList>
    </citation>
    <scope>NUCLEOTIDE SEQUENCE [LARGE SCALE GENOMIC DNA]</scope>
</reference>
<dbReference type="AlphaFoldDB" id="A0A1J1HUW3"/>
<evidence type="ECO:0000256" key="6">
    <source>
        <dbReference type="RuleBase" id="RU363034"/>
    </source>
</evidence>
<dbReference type="PROSITE" id="PS00135">
    <property type="entry name" value="TRYPSIN_SER"/>
    <property type="match status" value="1"/>
</dbReference>
<dbReference type="FunFam" id="2.40.10.10:FF:000034">
    <property type="entry name" value="Eupolytin"/>
    <property type="match status" value="1"/>
</dbReference>
<dbReference type="InterPro" id="IPR051333">
    <property type="entry name" value="CLIP_Serine_Protease"/>
</dbReference>
<dbReference type="Gene3D" id="2.40.10.10">
    <property type="entry name" value="Trypsin-like serine proteases"/>
    <property type="match status" value="1"/>
</dbReference>
<organism evidence="9 10">
    <name type="scientific">Clunio marinus</name>
    <dbReference type="NCBI Taxonomy" id="568069"/>
    <lineage>
        <taxon>Eukaryota</taxon>
        <taxon>Metazoa</taxon>
        <taxon>Ecdysozoa</taxon>
        <taxon>Arthropoda</taxon>
        <taxon>Hexapoda</taxon>
        <taxon>Insecta</taxon>
        <taxon>Pterygota</taxon>
        <taxon>Neoptera</taxon>
        <taxon>Endopterygota</taxon>
        <taxon>Diptera</taxon>
        <taxon>Nematocera</taxon>
        <taxon>Chironomoidea</taxon>
        <taxon>Chironomidae</taxon>
        <taxon>Clunio</taxon>
    </lineage>
</organism>
<feature type="signal peptide" evidence="7">
    <location>
        <begin position="1"/>
        <end position="17"/>
    </location>
</feature>
<dbReference type="InterPro" id="IPR033116">
    <property type="entry name" value="TRYPSIN_SER"/>
</dbReference>
<dbReference type="OrthoDB" id="5565075at2759"/>
<dbReference type="PROSITE" id="PS00134">
    <property type="entry name" value="TRYPSIN_HIS"/>
    <property type="match status" value="1"/>
</dbReference>
<feature type="chain" id="PRO_5012723846" evidence="7">
    <location>
        <begin position="18"/>
        <end position="309"/>
    </location>
</feature>
<evidence type="ECO:0000313" key="10">
    <source>
        <dbReference type="Proteomes" id="UP000183832"/>
    </source>
</evidence>
<dbReference type="PROSITE" id="PS50240">
    <property type="entry name" value="TRYPSIN_DOM"/>
    <property type="match status" value="1"/>
</dbReference>
<dbReference type="PRINTS" id="PR00722">
    <property type="entry name" value="CHYMOTRYPSIN"/>
</dbReference>
<dbReference type="STRING" id="568069.A0A1J1HUW3"/>
<dbReference type="Pfam" id="PF00089">
    <property type="entry name" value="Trypsin"/>
    <property type="match status" value="1"/>
</dbReference>
<dbReference type="GO" id="GO:0006508">
    <property type="term" value="P:proteolysis"/>
    <property type="evidence" value="ECO:0007669"/>
    <property type="project" value="UniProtKB-KW"/>
</dbReference>